<keyword evidence="1" id="KW-0812">Transmembrane</keyword>
<protein>
    <submittedName>
        <fullName evidence="2">Uncharacterized protein</fullName>
    </submittedName>
</protein>
<evidence type="ECO:0000313" key="2">
    <source>
        <dbReference type="EMBL" id="CAI9298349.1"/>
    </source>
</evidence>
<gene>
    <name evidence="2" type="ORF">LSALG_LOCUS37120</name>
</gene>
<reference evidence="2" key="1">
    <citation type="submission" date="2023-04" db="EMBL/GenBank/DDBJ databases">
        <authorList>
            <person name="Vijverberg K."/>
            <person name="Xiong W."/>
            <person name="Schranz E."/>
        </authorList>
    </citation>
    <scope>NUCLEOTIDE SEQUENCE</scope>
</reference>
<name>A0AA35ZT08_LACSI</name>
<accession>A0AA35ZT08</accession>
<sequence length="230" mass="24729">MIMNNGGHEKEVTIGDVVGCVVHGCFYFVTSEGISIILPSISLEIASGCIPVEAIALWITFSLEMLAGVSLVEEGILRLVFAVVGNTSQGLLVDETIIGLHSTRSSLGAIACPFFSDINESSDNTVAIERGSFDMEGNIRLHKSAGKGVASETEEGIIFQQGDHGEMPNNIGRHTSATAVFSKVKVVLLLYYYMVAWLLLYVSCVFDMIAGQCGNKNLYNEKIAGEAKDK</sequence>
<evidence type="ECO:0000313" key="3">
    <source>
        <dbReference type="Proteomes" id="UP001177003"/>
    </source>
</evidence>
<dbReference type="EMBL" id="OX465084">
    <property type="protein sequence ID" value="CAI9298349.1"/>
    <property type="molecule type" value="Genomic_DNA"/>
</dbReference>
<keyword evidence="1" id="KW-0472">Membrane</keyword>
<evidence type="ECO:0000256" key="1">
    <source>
        <dbReference type="SAM" id="Phobius"/>
    </source>
</evidence>
<keyword evidence="3" id="KW-1185">Reference proteome</keyword>
<keyword evidence="1" id="KW-1133">Transmembrane helix</keyword>
<dbReference type="Proteomes" id="UP001177003">
    <property type="component" value="Chromosome 8"/>
</dbReference>
<feature type="transmembrane region" description="Helical" evidence="1">
    <location>
        <begin position="190"/>
        <end position="210"/>
    </location>
</feature>
<proteinExistence type="predicted"/>
<organism evidence="2 3">
    <name type="scientific">Lactuca saligna</name>
    <name type="common">Willowleaf lettuce</name>
    <dbReference type="NCBI Taxonomy" id="75948"/>
    <lineage>
        <taxon>Eukaryota</taxon>
        <taxon>Viridiplantae</taxon>
        <taxon>Streptophyta</taxon>
        <taxon>Embryophyta</taxon>
        <taxon>Tracheophyta</taxon>
        <taxon>Spermatophyta</taxon>
        <taxon>Magnoliopsida</taxon>
        <taxon>eudicotyledons</taxon>
        <taxon>Gunneridae</taxon>
        <taxon>Pentapetalae</taxon>
        <taxon>asterids</taxon>
        <taxon>campanulids</taxon>
        <taxon>Asterales</taxon>
        <taxon>Asteraceae</taxon>
        <taxon>Cichorioideae</taxon>
        <taxon>Cichorieae</taxon>
        <taxon>Lactucinae</taxon>
        <taxon>Lactuca</taxon>
    </lineage>
</organism>
<dbReference type="AlphaFoldDB" id="A0AA35ZT08"/>